<comment type="caution">
    <text evidence="1">The sequence shown here is derived from an EMBL/GenBank/DDBJ whole genome shotgun (WGS) entry which is preliminary data.</text>
</comment>
<dbReference type="AlphaFoldDB" id="A0A5N4AIE3"/>
<evidence type="ECO:0000313" key="2">
    <source>
        <dbReference type="Proteomes" id="UP000327044"/>
    </source>
</evidence>
<dbReference type="EMBL" id="VVIM01000007">
    <property type="protein sequence ID" value="KAB0797046.1"/>
    <property type="molecule type" value="Genomic_DNA"/>
</dbReference>
<protein>
    <submittedName>
        <fullName evidence="1">Uncharacterized protein</fullName>
    </submittedName>
</protein>
<name>A0A5N4AIE3_PHOPY</name>
<dbReference type="Proteomes" id="UP000327044">
    <property type="component" value="Unassembled WGS sequence"/>
</dbReference>
<evidence type="ECO:0000313" key="1">
    <source>
        <dbReference type="EMBL" id="KAB0797046.1"/>
    </source>
</evidence>
<gene>
    <name evidence="1" type="ORF">PPYR_11107</name>
</gene>
<sequence length="140" mass="15920">MTYLQNKFGDESKKRCCYSSVIRSLLLRKFVCTKTLIKRRQNNQRKDYGWASAFAYISSASSHDSSSPFSTQWYWQLDEPTLHAPSPTLHEQGGCSPSHSVLAFCQSSAMTIISSTLFIFVNQLAVRSDNVNYRAKYSVN</sequence>
<accession>A0A5N4AIE3</accession>
<reference evidence="1 2" key="1">
    <citation type="journal article" date="2018" name="Elife">
        <title>Firefly genomes illuminate parallel origins of bioluminescence in beetles.</title>
        <authorList>
            <person name="Fallon T.R."/>
            <person name="Lower S.E."/>
            <person name="Chang C.H."/>
            <person name="Bessho-Uehara M."/>
            <person name="Martin G.J."/>
            <person name="Bewick A.J."/>
            <person name="Behringer M."/>
            <person name="Debat H.J."/>
            <person name="Wong I."/>
            <person name="Day J.C."/>
            <person name="Suvorov A."/>
            <person name="Silva C.J."/>
            <person name="Stanger-Hall K.F."/>
            <person name="Hall D.W."/>
            <person name="Schmitz R.J."/>
            <person name="Nelson D.R."/>
            <person name="Lewis S.M."/>
            <person name="Shigenobu S."/>
            <person name="Bybee S.M."/>
            <person name="Larracuente A.M."/>
            <person name="Oba Y."/>
            <person name="Weng J.K."/>
        </authorList>
    </citation>
    <scope>NUCLEOTIDE SEQUENCE [LARGE SCALE GENOMIC DNA]</scope>
    <source>
        <strain evidence="1">1611_PpyrPB1</strain>
        <tissue evidence="1">Whole body</tissue>
    </source>
</reference>
<keyword evidence="2" id="KW-1185">Reference proteome</keyword>
<dbReference type="InParanoid" id="A0A5N4AIE3"/>
<proteinExistence type="predicted"/>
<organism evidence="1 2">
    <name type="scientific">Photinus pyralis</name>
    <name type="common">Common eastern firefly</name>
    <name type="synonym">Lampyris pyralis</name>
    <dbReference type="NCBI Taxonomy" id="7054"/>
    <lineage>
        <taxon>Eukaryota</taxon>
        <taxon>Metazoa</taxon>
        <taxon>Ecdysozoa</taxon>
        <taxon>Arthropoda</taxon>
        <taxon>Hexapoda</taxon>
        <taxon>Insecta</taxon>
        <taxon>Pterygota</taxon>
        <taxon>Neoptera</taxon>
        <taxon>Endopterygota</taxon>
        <taxon>Coleoptera</taxon>
        <taxon>Polyphaga</taxon>
        <taxon>Elateriformia</taxon>
        <taxon>Elateroidea</taxon>
        <taxon>Lampyridae</taxon>
        <taxon>Lampyrinae</taxon>
        <taxon>Photinus</taxon>
    </lineage>
</organism>